<evidence type="ECO:0000259" key="7">
    <source>
        <dbReference type="Pfam" id="PF04138"/>
    </source>
</evidence>
<dbReference type="GO" id="GO:0000271">
    <property type="term" value="P:polysaccharide biosynthetic process"/>
    <property type="evidence" value="ECO:0007669"/>
    <property type="project" value="InterPro"/>
</dbReference>
<gene>
    <name evidence="8" type="ORF">C7416_108208</name>
</gene>
<comment type="similarity">
    <text evidence="2">Belongs to the GtrA family.</text>
</comment>
<comment type="caution">
    <text evidence="8">The sequence shown here is derived from an EMBL/GenBank/DDBJ whole genome shotgun (WGS) entry which is preliminary data.</text>
</comment>
<keyword evidence="5 6" id="KW-0472">Membrane</keyword>
<sequence length="130" mass="14298">MIRRQLTGFLIAGAIGFGVDAGVLYASLALGAGHYTGRLLSFLAAAFVTWRINRRFTFPTRNAEPPWREWLRYLSAMSAGGAINLLVYSIAVHHLAPAAWRPLLAVALGTGCGLVFNFLSAKLWVFRHRP</sequence>
<feature type="transmembrane region" description="Helical" evidence="6">
    <location>
        <begin position="70"/>
        <end position="91"/>
    </location>
</feature>
<evidence type="ECO:0000256" key="5">
    <source>
        <dbReference type="ARBA" id="ARBA00023136"/>
    </source>
</evidence>
<keyword evidence="3 6" id="KW-0812">Transmembrane</keyword>
<evidence type="ECO:0000256" key="2">
    <source>
        <dbReference type="ARBA" id="ARBA00009399"/>
    </source>
</evidence>
<feature type="transmembrane region" description="Helical" evidence="6">
    <location>
        <begin position="103"/>
        <end position="125"/>
    </location>
</feature>
<dbReference type="EMBL" id="QKZN01000008">
    <property type="protein sequence ID" value="PZX25467.1"/>
    <property type="molecule type" value="Genomic_DNA"/>
</dbReference>
<evidence type="ECO:0000313" key="8">
    <source>
        <dbReference type="EMBL" id="PZX25467.1"/>
    </source>
</evidence>
<dbReference type="Pfam" id="PF04138">
    <property type="entry name" value="GtrA_DPMS_TM"/>
    <property type="match status" value="1"/>
</dbReference>
<dbReference type="PANTHER" id="PTHR38459:SF1">
    <property type="entry name" value="PROPHAGE BACTOPRENOL-LINKED GLUCOSE TRANSLOCASE HOMOLOG"/>
    <property type="match status" value="1"/>
</dbReference>
<protein>
    <submittedName>
        <fullName evidence="8">Flippase GtrA</fullName>
    </submittedName>
</protein>
<organism evidence="8 9">
    <name type="scientific">Cupriavidus phytorum</name>
    <dbReference type="NCBI Taxonomy" id="3024399"/>
    <lineage>
        <taxon>Bacteria</taxon>
        <taxon>Pseudomonadati</taxon>
        <taxon>Pseudomonadota</taxon>
        <taxon>Betaproteobacteria</taxon>
        <taxon>Burkholderiales</taxon>
        <taxon>Burkholderiaceae</taxon>
        <taxon>Cupriavidus</taxon>
    </lineage>
</organism>
<dbReference type="Proteomes" id="UP000249638">
    <property type="component" value="Unassembled WGS sequence"/>
</dbReference>
<evidence type="ECO:0000256" key="1">
    <source>
        <dbReference type="ARBA" id="ARBA00004141"/>
    </source>
</evidence>
<evidence type="ECO:0000313" key="9">
    <source>
        <dbReference type="Proteomes" id="UP000249638"/>
    </source>
</evidence>
<feature type="transmembrane region" description="Helical" evidence="6">
    <location>
        <begin position="31"/>
        <end position="50"/>
    </location>
</feature>
<name>A0A2W7NTM3_9BURK</name>
<dbReference type="AlphaFoldDB" id="A0A2W7NTM3"/>
<feature type="domain" description="GtrA/DPMS transmembrane" evidence="7">
    <location>
        <begin position="9"/>
        <end position="126"/>
    </location>
</feature>
<evidence type="ECO:0000256" key="6">
    <source>
        <dbReference type="SAM" id="Phobius"/>
    </source>
</evidence>
<keyword evidence="9" id="KW-1185">Reference proteome</keyword>
<dbReference type="PANTHER" id="PTHR38459">
    <property type="entry name" value="PROPHAGE BACTOPRENOL-LINKED GLUCOSE TRANSLOCASE HOMOLOG"/>
    <property type="match status" value="1"/>
</dbReference>
<reference evidence="8" key="1">
    <citation type="submission" date="2018-06" db="EMBL/GenBank/DDBJ databases">
        <title>Genomic Encyclopedia of Type Strains, Phase IV (KMG-V): Genome sequencing to study the core and pangenomes of soil and plant-associated prokaryotes.</title>
        <authorList>
            <person name="Whitman W."/>
        </authorList>
    </citation>
    <scope>NUCLEOTIDE SEQUENCE [LARGE SCALE GENOMIC DNA]</scope>
    <source>
        <strain evidence="8">MLR2-44</strain>
    </source>
</reference>
<evidence type="ECO:0000256" key="4">
    <source>
        <dbReference type="ARBA" id="ARBA00022989"/>
    </source>
</evidence>
<dbReference type="GO" id="GO:0005886">
    <property type="term" value="C:plasma membrane"/>
    <property type="evidence" value="ECO:0007669"/>
    <property type="project" value="TreeGrafter"/>
</dbReference>
<keyword evidence="4 6" id="KW-1133">Transmembrane helix</keyword>
<comment type="subcellular location">
    <subcellularLocation>
        <location evidence="1">Membrane</location>
        <topology evidence="1">Multi-pass membrane protein</topology>
    </subcellularLocation>
</comment>
<dbReference type="InterPro" id="IPR007267">
    <property type="entry name" value="GtrA_DPMS_TM"/>
</dbReference>
<proteinExistence type="inferred from homology"/>
<accession>A0A2W7NTM3</accession>
<dbReference type="InterPro" id="IPR051401">
    <property type="entry name" value="GtrA_CellWall_Glycosyl"/>
</dbReference>
<evidence type="ECO:0000256" key="3">
    <source>
        <dbReference type="ARBA" id="ARBA00022692"/>
    </source>
</evidence>